<name>A8ZM47_ACAM1</name>
<dbReference type="EMBL" id="CP000839">
    <property type="protein sequence ID" value="ABW31816.1"/>
    <property type="molecule type" value="Genomic_DNA"/>
</dbReference>
<dbReference type="Proteomes" id="UP000000268">
    <property type="component" value="Plasmid pREB2"/>
</dbReference>
<evidence type="ECO:0000313" key="1">
    <source>
        <dbReference type="EMBL" id="ABW31816.1"/>
    </source>
</evidence>
<keyword evidence="1" id="KW-0614">Plasmid</keyword>
<dbReference type="RefSeq" id="WP_012166968.1">
    <property type="nucleotide sequence ID" value="NC_009927.1"/>
</dbReference>
<geneLocation type="plasmid" evidence="1 2">
    <name>pREB2</name>
</geneLocation>
<keyword evidence="2" id="KW-1185">Reference proteome</keyword>
<sequence>MLTIEDITGFFVENASYKSGQTPQEDTQNIPIIESWIDVEKDGIAVIRGKLYGHPQHPLGVSMTTSTIQRYFGGAGHVYVKTRNSLYELGQPLKELELPDETSDFQALAKKTIWHC</sequence>
<dbReference type="AlphaFoldDB" id="A8ZM47"/>
<accession>A8ZM47</accession>
<proteinExistence type="predicted"/>
<protein>
    <submittedName>
        <fullName evidence="1">Uncharacterized protein</fullName>
    </submittedName>
</protein>
<gene>
    <name evidence="1" type="ordered locus">AM1_B0090</name>
</gene>
<organism evidence="1 2">
    <name type="scientific">Acaryochloris marina (strain MBIC 11017)</name>
    <dbReference type="NCBI Taxonomy" id="329726"/>
    <lineage>
        <taxon>Bacteria</taxon>
        <taxon>Bacillati</taxon>
        <taxon>Cyanobacteriota</taxon>
        <taxon>Cyanophyceae</taxon>
        <taxon>Acaryochloridales</taxon>
        <taxon>Acaryochloridaceae</taxon>
        <taxon>Acaryochloris</taxon>
    </lineage>
</organism>
<dbReference type="HOGENOM" id="CLU_167330_0_0_3"/>
<dbReference type="OrthoDB" id="7870532at2"/>
<evidence type="ECO:0000313" key="2">
    <source>
        <dbReference type="Proteomes" id="UP000000268"/>
    </source>
</evidence>
<dbReference type="KEGG" id="amr:AM1_B0090"/>
<reference evidence="1 2" key="1">
    <citation type="journal article" date="2008" name="Proc. Natl. Acad. Sci. U.S.A.">
        <title>Niche adaptation and genome expansion in the chlorophyll d-producing cyanobacterium Acaryochloris marina.</title>
        <authorList>
            <person name="Swingley W.D."/>
            <person name="Chen M."/>
            <person name="Cheung P.C."/>
            <person name="Conrad A.L."/>
            <person name="Dejesa L.C."/>
            <person name="Hao J."/>
            <person name="Honchak B.M."/>
            <person name="Karbach L.E."/>
            <person name="Kurdoglu A."/>
            <person name="Lahiri S."/>
            <person name="Mastrian S.D."/>
            <person name="Miyashita H."/>
            <person name="Page L."/>
            <person name="Ramakrishna P."/>
            <person name="Satoh S."/>
            <person name="Sattley W.M."/>
            <person name="Shimada Y."/>
            <person name="Taylor H.L."/>
            <person name="Tomo T."/>
            <person name="Tsuchiya T."/>
            <person name="Wang Z.T."/>
            <person name="Raymond J."/>
            <person name="Mimuro M."/>
            <person name="Blankenship R.E."/>
            <person name="Touchman J.W."/>
        </authorList>
    </citation>
    <scope>NUCLEOTIDE SEQUENCE [LARGE SCALE GENOMIC DNA]</scope>
    <source>
        <strain evidence="2">MBIC 11017</strain>
        <plasmid evidence="2">Plasmid pREB2</plasmid>
    </source>
</reference>